<dbReference type="PANTHER" id="PTHR12732:SF0">
    <property type="entry name" value="PCI DOMAIN-CONTAINING PROTEIN 2"/>
    <property type="match status" value="1"/>
</dbReference>
<dbReference type="Gene3D" id="1.10.10.10">
    <property type="entry name" value="Winged helix-like DNA-binding domain superfamily/Winged helix DNA-binding domain"/>
    <property type="match status" value="1"/>
</dbReference>
<evidence type="ECO:0000313" key="1">
    <source>
        <dbReference type="EMBL" id="SCV02495.1"/>
    </source>
</evidence>
<dbReference type="OrthoDB" id="10252687at2759"/>
<dbReference type="GO" id="GO:0003690">
    <property type="term" value="F:double-stranded DNA binding"/>
    <property type="evidence" value="ECO:0007669"/>
    <property type="project" value="InterPro"/>
</dbReference>
<sequence>MDAVLQCFQCRYSNESLRDFLKYDSRPLGGVLQLKSLKNDKLIQLIQCTLELKREYNSHCTAGKLTPQLFELGNEQLKLLNRIADGETAWITDPLWVSARQLLSISRLLDRDFAGNIKQNVRDSNNQKSKGDLEEEKYLEKCVRTVHTSFKLCLNDRNPDARQNKKWGVYFFTNLELSIYERLHNRDMVRNLVKVIQSRTAELPTPEQALCAHKAQLVTYYYHMAEFYGCYEMDYERGFAFAQKAWLLSRAGGGPQENVICLLLVPFALLARRWYPDLAVLGSRHAAVAELYGPVVECLRNGDLLTFEKWLSKHEQLLLRRNLYVAMVMVRELVVLKLVKRAVGFMGAGPILSLRGVAAALVHSDSRSSLASAVSEDALDRTECTLASLISKGYVKGYLSHSNRALVVSKTNAFPKLAVRGVRAREST</sequence>
<dbReference type="AlphaFoldDB" id="A0A1G4KDP8"/>
<proteinExistence type="predicted"/>
<protein>
    <submittedName>
        <fullName evidence="1">LAME_0H01816g1_1</fullName>
    </submittedName>
</protein>
<dbReference type="PANTHER" id="PTHR12732">
    <property type="entry name" value="UNCHARACTERIZED PROTEASOME COMPONENT REGION PCI-CONTAINING"/>
    <property type="match status" value="1"/>
</dbReference>
<dbReference type="InterPro" id="IPR036388">
    <property type="entry name" value="WH-like_DNA-bd_sf"/>
</dbReference>
<name>A0A1G4KDP8_9SACH</name>
<dbReference type="SMART" id="SM00753">
    <property type="entry name" value="PAM"/>
    <property type="match status" value="1"/>
</dbReference>
<evidence type="ECO:0000313" key="2">
    <source>
        <dbReference type="Proteomes" id="UP000191144"/>
    </source>
</evidence>
<gene>
    <name evidence="1" type="ORF">LAME_0H01816G</name>
</gene>
<dbReference type="EMBL" id="LT598480">
    <property type="protein sequence ID" value="SCV02495.1"/>
    <property type="molecule type" value="Genomic_DNA"/>
</dbReference>
<dbReference type="GO" id="GO:0003723">
    <property type="term" value="F:RNA binding"/>
    <property type="evidence" value="ECO:0007669"/>
    <property type="project" value="InterPro"/>
</dbReference>
<accession>A0A1G4KDP8</accession>
<reference evidence="2" key="1">
    <citation type="submission" date="2016-03" db="EMBL/GenBank/DDBJ databases">
        <authorList>
            <person name="Devillers Hugo."/>
        </authorList>
    </citation>
    <scope>NUCLEOTIDE SEQUENCE [LARGE SCALE GENOMIC DNA]</scope>
</reference>
<keyword evidence="2" id="KW-1185">Reference proteome</keyword>
<organism evidence="1 2">
    <name type="scientific">Lachancea meyersii CBS 8951</name>
    <dbReference type="NCBI Taxonomy" id="1266667"/>
    <lineage>
        <taxon>Eukaryota</taxon>
        <taxon>Fungi</taxon>
        <taxon>Dikarya</taxon>
        <taxon>Ascomycota</taxon>
        <taxon>Saccharomycotina</taxon>
        <taxon>Saccharomycetes</taxon>
        <taxon>Saccharomycetales</taxon>
        <taxon>Saccharomycetaceae</taxon>
        <taxon>Lachancea</taxon>
    </lineage>
</organism>
<dbReference type="Proteomes" id="UP000191144">
    <property type="component" value="Chromosome H"/>
</dbReference>
<dbReference type="InterPro" id="IPR045114">
    <property type="entry name" value="Csn12-like"/>
</dbReference>